<dbReference type="Proteomes" id="UP000319801">
    <property type="component" value="Unassembled WGS sequence"/>
</dbReference>
<accession>A0A556VWK0</accession>
<reference evidence="2 3" key="1">
    <citation type="journal article" date="2019" name="Genome Biol. Evol.">
        <title>Whole-Genome Sequencing of the Giant Devil Catfish, Bagarius yarrelli.</title>
        <authorList>
            <person name="Jiang W."/>
            <person name="Lv Y."/>
            <person name="Cheng L."/>
            <person name="Yang K."/>
            <person name="Chao B."/>
            <person name="Wang X."/>
            <person name="Li Y."/>
            <person name="Pan X."/>
            <person name="You X."/>
            <person name="Zhang Y."/>
            <person name="Yang J."/>
            <person name="Li J."/>
            <person name="Zhang X."/>
            <person name="Liu S."/>
            <person name="Sun C."/>
            <person name="Yang J."/>
            <person name="Shi Q."/>
        </authorList>
    </citation>
    <scope>NUCLEOTIDE SEQUENCE [LARGE SCALE GENOMIC DNA]</scope>
    <source>
        <strain evidence="2">JWS20170419001</strain>
        <tissue evidence="2">Muscle</tissue>
    </source>
</reference>
<dbReference type="EMBL" id="VCAZ01000363">
    <property type="protein sequence ID" value="TUG54629.1"/>
    <property type="molecule type" value="Genomic_DNA"/>
</dbReference>
<comment type="caution">
    <text evidence="2">The sequence shown here is derived from an EMBL/GenBank/DDBJ whole genome shotgun (WGS) entry which is preliminary data.</text>
</comment>
<organism evidence="2 3">
    <name type="scientific">Bagarius yarrelli</name>
    <name type="common">Goonch</name>
    <name type="synonym">Bagrus yarrelli</name>
    <dbReference type="NCBI Taxonomy" id="175774"/>
    <lineage>
        <taxon>Eukaryota</taxon>
        <taxon>Metazoa</taxon>
        <taxon>Chordata</taxon>
        <taxon>Craniata</taxon>
        <taxon>Vertebrata</taxon>
        <taxon>Euteleostomi</taxon>
        <taxon>Actinopterygii</taxon>
        <taxon>Neopterygii</taxon>
        <taxon>Teleostei</taxon>
        <taxon>Ostariophysi</taxon>
        <taxon>Siluriformes</taxon>
        <taxon>Sisoridae</taxon>
        <taxon>Sisorinae</taxon>
        <taxon>Bagarius</taxon>
    </lineage>
</organism>
<dbReference type="AlphaFoldDB" id="A0A556VWK0"/>
<proteinExistence type="predicted"/>
<name>A0A556VWK0_BAGYA</name>
<evidence type="ECO:0000313" key="2">
    <source>
        <dbReference type="EMBL" id="TUG54629.1"/>
    </source>
</evidence>
<sequence length="130" mass="13666">MNSTGSGFSPVQRNSTGSGFSPVQRNSTGSGFSPVQRNSTVCEQFLREVKEEPFKEPLGHILESDTCKNAAVAAEGTTTANPYEIPLVVKAQALNQLNSVSKRPSSADPADLIRSANKKGYPPGGRVGGT</sequence>
<feature type="region of interest" description="Disordered" evidence="1">
    <location>
        <begin position="1"/>
        <end position="37"/>
    </location>
</feature>
<gene>
    <name evidence="2" type="ORF">Baya_16735</name>
</gene>
<evidence type="ECO:0000256" key="1">
    <source>
        <dbReference type="SAM" id="MobiDB-lite"/>
    </source>
</evidence>
<feature type="region of interest" description="Disordered" evidence="1">
    <location>
        <begin position="100"/>
        <end position="130"/>
    </location>
</feature>
<keyword evidence="3" id="KW-1185">Reference proteome</keyword>
<evidence type="ECO:0000313" key="3">
    <source>
        <dbReference type="Proteomes" id="UP000319801"/>
    </source>
</evidence>
<protein>
    <submittedName>
        <fullName evidence="2">Uncharacterized protein</fullName>
    </submittedName>
</protein>